<dbReference type="InterPro" id="IPR053176">
    <property type="entry name" value="T6SS_TssE1-like"/>
</dbReference>
<dbReference type="NCBIfam" id="TIGR03357">
    <property type="entry name" value="VI_zyme"/>
    <property type="match status" value="1"/>
</dbReference>
<dbReference type="InterPro" id="IPR017737">
    <property type="entry name" value="TssE1-like"/>
</dbReference>
<name>V8FUE0_9BURK</name>
<dbReference type="Pfam" id="PF04965">
    <property type="entry name" value="GPW_gp25"/>
    <property type="match status" value="1"/>
</dbReference>
<dbReference type="PATRIC" id="fig|1414851.3.peg.2359"/>
<dbReference type="PANTHER" id="PTHR38595">
    <property type="entry name" value="CYTOPLASMIC PROTEIN-RELATED"/>
    <property type="match status" value="1"/>
</dbReference>
<reference evidence="2 3" key="1">
    <citation type="submission" date="2013-11" db="EMBL/GenBank/DDBJ databases">
        <title>Genomic analysis of Pelistega sp. HM-7.</title>
        <authorList>
            <person name="Kumbhare S.V."/>
            <person name="Shetty S.A."/>
            <person name="Sharma O."/>
            <person name="Dhotre D.P."/>
        </authorList>
    </citation>
    <scope>NUCLEOTIDE SEQUENCE [LARGE SCALE GENOMIC DNA]</scope>
    <source>
        <strain evidence="2 3">HM-7</strain>
    </source>
</reference>
<dbReference type="OrthoDB" id="119583at2"/>
<feature type="domain" description="IraD/Gp25-like" evidence="1">
    <location>
        <begin position="51"/>
        <end position="155"/>
    </location>
</feature>
<evidence type="ECO:0000313" key="3">
    <source>
        <dbReference type="Proteomes" id="UP000018766"/>
    </source>
</evidence>
<keyword evidence="3" id="KW-1185">Reference proteome</keyword>
<comment type="caution">
    <text evidence="2">The sequence shown here is derived from an EMBL/GenBank/DDBJ whole genome shotgun (WGS) entry which is preliminary data.</text>
</comment>
<accession>V8FUE0</accession>
<evidence type="ECO:0000313" key="2">
    <source>
        <dbReference type="EMBL" id="ETD67476.1"/>
    </source>
</evidence>
<sequence length="180" mass="20688">MYTRNKAFRQISKGGQANEDKLLPVLLDRLTDNAPEKKTEALDSNIMNADQLKRAVLRDLAWLLNTVNLESIKELDGLEYVKQSSINFGITPMAGQRMSEIDPHEIEEKVLQAILNFEPRLLPDDLEVTCVQETHDLEHYNVLFLIIKGMLWCNPYPVEFYVKTEIDLESGHIEMKEDGN</sequence>
<dbReference type="Proteomes" id="UP000018766">
    <property type="component" value="Unassembled WGS sequence"/>
</dbReference>
<dbReference type="AlphaFoldDB" id="V8FUE0"/>
<dbReference type="SUPFAM" id="SSF160719">
    <property type="entry name" value="gpW/gp25-like"/>
    <property type="match status" value="1"/>
</dbReference>
<dbReference type="PANTHER" id="PTHR38595:SF1">
    <property type="entry name" value="TYPE VI SECRETION SYSTEM COMPONENT TSSE1"/>
    <property type="match status" value="1"/>
</dbReference>
<proteinExistence type="predicted"/>
<dbReference type="InterPro" id="IPR007048">
    <property type="entry name" value="IraD/Gp25-like"/>
</dbReference>
<protein>
    <recommendedName>
        <fullName evidence="1">IraD/Gp25-like domain-containing protein</fullName>
    </recommendedName>
</protein>
<dbReference type="EMBL" id="AYSV01000120">
    <property type="protein sequence ID" value="ETD67476.1"/>
    <property type="molecule type" value="Genomic_DNA"/>
</dbReference>
<dbReference type="RefSeq" id="WP_023952854.1">
    <property type="nucleotide sequence ID" value="NZ_AYSV01000120.1"/>
</dbReference>
<organism evidence="2 3">
    <name type="scientific">Pelistega indica</name>
    <dbReference type="NCBI Taxonomy" id="1414851"/>
    <lineage>
        <taxon>Bacteria</taxon>
        <taxon>Pseudomonadati</taxon>
        <taxon>Pseudomonadota</taxon>
        <taxon>Betaproteobacteria</taxon>
        <taxon>Burkholderiales</taxon>
        <taxon>Alcaligenaceae</taxon>
        <taxon>Pelistega</taxon>
    </lineage>
</organism>
<evidence type="ECO:0000259" key="1">
    <source>
        <dbReference type="Pfam" id="PF04965"/>
    </source>
</evidence>
<gene>
    <name evidence="2" type="ORF">V757_11315</name>
</gene>